<sequence length="389" mass="45163">MPSWSSVRLQTTKCRRIVTASRDGQHLPDRLVKLGSQEFPSRREAKKHLLDNENIATRSRNHLRAILRECTYLPDAFAREWTKQYVLRRFQPYTLANWKHLDWTNDEFENRIASKLAEARSMANRLQKANNGDRSALVRILLKAYGRTGRRRRELIQPLLASEGQTEILQSTGDSQTEHVTHDESGLAFQPSDIQDKLILKPKRYIPELTPQMTALAASQKLHPPADSVGTNKIRRLAPLIPEVNAWHRPTPQCRVKNISRQWYASFLDKIHAPLPLDEWHRLRRLATGEIKERVPARRSQVHVPESSALELVVKHGKIPELRMSQSYEIHNMTPRFLQRVFRQVFMQCSKVEWDGEKERWDVKWGSHALEGAADHQAHLHDRTKTGLD</sequence>
<dbReference type="CDD" id="cd20273">
    <property type="entry name" value="Complex1_LYR_unchar"/>
    <property type="match status" value="1"/>
</dbReference>
<feature type="domain" description="LYR motif-containing protein Cup1-like N-terminal" evidence="1">
    <location>
        <begin position="63"/>
        <end position="155"/>
    </location>
</feature>
<protein>
    <recommendedName>
        <fullName evidence="1">LYR motif-containing protein Cup1-like N-terminal domain-containing protein</fullName>
    </recommendedName>
</protein>
<name>A0AAQ3LY77_9PEZI</name>
<evidence type="ECO:0000313" key="2">
    <source>
        <dbReference type="EMBL" id="WPG98013.1"/>
    </source>
</evidence>
<dbReference type="Proteomes" id="UP001303373">
    <property type="component" value="Chromosome 1"/>
</dbReference>
<dbReference type="AlphaFoldDB" id="A0AAQ3LY77"/>
<reference evidence="2 3" key="1">
    <citation type="submission" date="2023-11" db="EMBL/GenBank/DDBJ databases">
        <title>An acidophilic fungus is an integral part of prey digestion in a carnivorous sundew plant.</title>
        <authorList>
            <person name="Tsai I.J."/>
        </authorList>
    </citation>
    <scope>NUCLEOTIDE SEQUENCE [LARGE SCALE GENOMIC DNA]</scope>
    <source>
        <strain evidence="2">169a</strain>
    </source>
</reference>
<evidence type="ECO:0000259" key="1">
    <source>
        <dbReference type="Pfam" id="PF20263"/>
    </source>
</evidence>
<organism evidence="2 3">
    <name type="scientific">Acrodontium crateriforme</name>
    <dbReference type="NCBI Taxonomy" id="150365"/>
    <lineage>
        <taxon>Eukaryota</taxon>
        <taxon>Fungi</taxon>
        <taxon>Dikarya</taxon>
        <taxon>Ascomycota</taxon>
        <taxon>Pezizomycotina</taxon>
        <taxon>Dothideomycetes</taxon>
        <taxon>Dothideomycetidae</taxon>
        <taxon>Mycosphaerellales</taxon>
        <taxon>Teratosphaeriaceae</taxon>
        <taxon>Acrodontium</taxon>
    </lineage>
</organism>
<accession>A0AAQ3LY77</accession>
<dbReference type="EMBL" id="CP138580">
    <property type="protein sequence ID" value="WPG98013.1"/>
    <property type="molecule type" value="Genomic_DNA"/>
</dbReference>
<proteinExistence type="predicted"/>
<gene>
    <name evidence="2" type="ORF">R9X50_00079700</name>
</gene>
<dbReference type="Pfam" id="PF20263">
    <property type="entry name" value="LYRM2-like"/>
    <property type="match status" value="1"/>
</dbReference>
<evidence type="ECO:0000313" key="3">
    <source>
        <dbReference type="Proteomes" id="UP001303373"/>
    </source>
</evidence>
<dbReference type="InterPro" id="IPR046896">
    <property type="entry name" value="Cup1-like_N"/>
</dbReference>
<keyword evidence="3" id="KW-1185">Reference proteome</keyword>